<organism evidence="2 3">
    <name type="scientific">Hibiscus sabdariffa</name>
    <name type="common">roselle</name>
    <dbReference type="NCBI Taxonomy" id="183260"/>
    <lineage>
        <taxon>Eukaryota</taxon>
        <taxon>Viridiplantae</taxon>
        <taxon>Streptophyta</taxon>
        <taxon>Embryophyta</taxon>
        <taxon>Tracheophyta</taxon>
        <taxon>Spermatophyta</taxon>
        <taxon>Magnoliopsida</taxon>
        <taxon>eudicotyledons</taxon>
        <taxon>Gunneridae</taxon>
        <taxon>Pentapetalae</taxon>
        <taxon>rosids</taxon>
        <taxon>malvids</taxon>
        <taxon>Malvales</taxon>
        <taxon>Malvaceae</taxon>
        <taxon>Malvoideae</taxon>
        <taxon>Hibiscus</taxon>
    </lineage>
</organism>
<keyword evidence="1" id="KW-0472">Membrane</keyword>
<gene>
    <name evidence="2" type="ORF">V6N12_050750</name>
</gene>
<keyword evidence="1" id="KW-1133">Transmembrane helix</keyword>
<dbReference type="Proteomes" id="UP001472677">
    <property type="component" value="Unassembled WGS sequence"/>
</dbReference>
<comment type="caution">
    <text evidence="2">The sequence shown here is derived from an EMBL/GenBank/DDBJ whole genome shotgun (WGS) entry which is preliminary data.</text>
</comment>
<evidence type="ECO:0000313" key="2">
    <source>
        <dbReference type="EMBL" id="KAK8600905.1"/>
    </source>
</evidence>
<accession>A0ABR2GDQ3</accession>
<evidence type="ECO:0000313" key="3">
    <source>
        <dbReference type="Proteomes" id="UP001472677"/>
    </source>
</evidence>
<keyword evidence="3" id="KW-1185">Reference proteome</keyword>
<sequence>MNISLCRFSPTVVLHYYLLLPCFNFPFSFAYVLLHQSEYECSGGEEIRGVESETCGRVREFVNNVIVPFMVMVGTREALMDFGNEADARAKKY</sequence>
<name>A0ABR2GDQ3_9ROSI</name>
<dbReference type="EMBL" id="JBBPBM010000001">
    <property type="protein sequence ID" value="KAK8600905.1"/>
    <property type="molecule type" value="Genomic_DNA"/>
</dbReference>
<proteinExistence type="predicted"/>
<protein>
    <submittedName>
        <fullName evidence="2">Uncharacterized protein</fullName>
    </submittedName>
</protein>
<reference evidence="2 3" key="1">
    <citation type="journal article" date="2024" name="G3 (Bethesda)">
        <title>Genome assembly of Hibiscus sabdariffa L. provides insights into metabolisms of medicinal natural products.</title>
        <authorList>
            <person name="Kim T."/>
        </authorList>
    </citation>
    <scope>NUCLEOTIDE SEQUENCE [LARGE SCALE GENOMIC DNA]</scope>
    <source>
        <strain evidence="2">TK-2024</strain>
        <tissue evidence="2">Old leaves</tissue>
    </source>
</reference>
<feature type="transmembrane region" description="Helical" evidence="1">
    <location>
        <begin position="12"/>
        <end position="34"/>
    </location>
</feature>
<evidence type="ECO:0000256" key="1">
    <source>
        <dbReference type="SAM" id="Phobius"/>
    </source>
</evidence>
<keyword evidence="1" id="KW-0812">Transmembrane</keyword>